<accession>R3WWC8</accession>
<sequence length="145" mass="15105">MNKGVSTSYLVIAIIGIITAIPVLGSVVDIFRILTFVLLGFSIYILVKQPKGPIKKTGAILMVIACALSLIGGLIVMGSLGSLAAIDTTSNLSSYEAGEALGGAIGGSLLGMIFTFPAWIIKIIAIVFSFITYGKLKTPVSQQNL</sequence>
<dbReference type="AlphaFoldDB" id="R3WWC8"/>
<keyword evidence="3" id="KW-1185">Reference proteome</keyword>
<gene>
    <name evidence="2" type="ORF">UC3_00885</name>
</gene>
<organism evidence="2 3">
    <name type="scientific">Enterococcus phoeniculicola ATCC BAA-412</name>
    <dbReference type="NCBI Taxonomy" id="1158610"/>
    <lineage>
        <taxon>Bacteria</taxon>
        <taxon>Bacillati</taxon>
        <taxon>Bacillota</taxon>
        <taxon>Bacilli</taxon>
        <taxon>Lactobacillales</taxon>
        <taxon>Enterococcaceae</taxon>
        <taxon>Enterococcus</taxon>
    </lineage>
</organism>
<dbReference type="STRING" id="154621.RV11_GL001194"/>
<dbReference type="PATRIC" id="fig|1158610.3.peg.864"/>
<protein>
    <submittedName>
        <fullName evidence="2">Uncharacterized protein</fullName>
    </submittedName>
</protein>
<comment type="caution">
    <text evidence="2">The sequence shown here is derived from an EMBL/GenBank/DDBJ whole genome shotgun (WGS) entry which is preliminary data.</text>
</comment>
<name>R3WWC8_9ENTE</name>
<evidence type="ECO:0000313" key="2">
    <source>
        <dbReference type="EMBL" id="EOL46080.1"/>
    </source>
</evidence>
<dbReference type="EMBL" id="AJAT01000011">
    <property type="protein sequence ID" value="EOL46080.1"/>
    <property type="molecule type" value="Genomic_DNA"/>
</dbReference>
<feature type="transmembrane region" description="Helical" evidence="1">
    <location>
        <begin position="7"/>
        <end position="24"/>
    </location>
</feature>
<dbReference type="RefSeq" id="WP_010767558.1">
    <property type="nucleotide sequence ID" value="NZ_ASWE01000002.1"/>
</dbReference>
<reference evidence="2 3" key="1">
    <citation type="submission" date="2013-02" db="EMBL/GenBank/DDBJ databases">
        <title>The Genome Sequence of Enterococcus phoeniculicola BAA-412.</title>
        <authorList>
            <consortium name="The Broad Institute Genome Sequencing Platform"/>
            <consortium name="The Broad Institute Genome Sequencing Center for Infectious Disease"/>
            <person name="Earl A.M."/>
            <person name="Gilmore M.S."/>
            <person name="Lebreton F."/>
            <person name="Walker B."/>
            <person name="Young S.K."/>
            <person name="Zeng Q."/>
            <person name="Gargeya S."/>
            <person name="Fitzgerald M."/>
            <person name="Haas B."/>
            <person name="Abouelleil A."/>
            <person name="Alvarado L."/>
            <person name="Arachchi H.M."/>
            <person name="Berlin A.M."/>
            <person name="Chapman S.B."/>
            <person name="Dewar J."/>
            <person name="Goldberg J."/>
            <person name="Griggs A."/>
            <person name="Gujja S."/>
            <person name="Hansen M."/>
            <person name="Howarth C."/>
            <person name="Imamovic A."/>
            <person name="Larimer J."/>
            <person name="McCowan C."/>
            <person name="Murphy C."/>
            <person name="Neiman D."/>
            <person name="Pearson M."/>
            <person name="Priest M."/>
            <person name="Roberts A."/>
            <person name="Saif S."/>
            <person name="Shea T."/>
            <person name="Sisk P."/>
            <person name="Sykes S."/>
            <person name="Wortman J."/>
            <person name="Nusbaum C."/>
            <person name="Birren B."/>
        </authorList>
    </citation>
    <scope>NUCLEOTIDE SEQUENCE [LARGE SCALE GENOMIC DNA]</scope>
    <source>
        <strain evidence="2 3">ATCC BAA-412</strain>
    </source>
</reference>
<keyword evidence="1" id="KW-0472">Membrane</keyword>
<keyword evidence="1" id="KW-1133">Transmembrane helix</keyword>
<feature type="transmembrane region" description="Helical" evidence="1">
    <location>
        <begin position="30"/>
        <end position="47"/>
    </location>
</feature>
<evidence type="ECO:0000313" key="3">
    <source>
        <dbReference type="Proteomes" id="UP000013785"/>
    </source>
</evidence>
<keyword evidence="1" id="KW-0812">Transmembrane</keyword>
<feature type="transmembrane region" description="Helical" evidence="1">
    <location>
        <begin position="59"/>
        <end position="80"/>
    </location>
</feature>
<dbReference type="HOGENOM" id="CLU_1783881_0_0_9"/>
<feature type="transmembrane region" description="Helical" evidence="1">
    <location>
        <begin position="100"/>
        <end position="133"/>
    </location>
</feature>
<dbReference type="Proteomes" id="UP000013785">
    <property type="component" value="Unassembled WGS sequence"/>
</dbReference>
<proteinExistence type="predicted"/>
<evidence type="ECO:0000256" key="1">
    <source>
        <dbReference type="SAM" id="Phobius"/>
    </source>
</evidence>